<reference evidence="2 3" key="1">
    <citation type="journal article" date="2017" name="Genome Biol. Evol.">
        <title>Phytophthora megakarya and P. palmivora, closely related causal agents of cacao black pod rot, underwent increases in genome sizes and gene numbers by different mechanisms.</title>
        <authorList>
            <person name="Ali S.S."/>
            <person name="Shao J."/>
            <person name="Lary D.J."/>
            <person name="Kronmiller B."/>
            <person name="Shen D."/>
            <person name="Strem M.D."/>
            <person name="Amoako-Attah I."/>
            <person name="Akrofi A.Y."/>
            <person name="Begoude B.A."/>
            <person name="Ten Hoopen G.M."/>
            <person name="Coulibaly K."/>
            <person name="Kebe B.I."/>
            <person name="Melnick R.L."/>
            <person name="Guiltinan M.J."/>
            <person name="Tyler B.M."/>
            <person name="Meinhardt L.W."/>
            <person name="Bailey B.A."/>
        </authorList>
    </citation>
    <scope>NUCLEOTIDE SEQUENCE [LARGE SCALE GENOMIC DNA]</scope>
    <source>
        <strain evidence="3">sbr112.9</strain>
    </source>
</reference>
<evidence type="ECO:0000313" key="3">
    <source>
        <dbReference type="Proteomes" id="UP000237271"/>
    </source>
</evidence>
<gene>
    <name evidence="2" type="ORF">PHPALM_1737</name>
</gene>
<accession>A0A2P4YRL2</accession>
<organism evidence="2 3">
    <name type="scientific">Phytophthora palmivora</name>
    <dbReference type="NCBI Taxonomy" id="4796"/>
    <lineage>
        <taxon>Eukaryota</taxon>
        <taxon>Sar</taxon>
        <taxon>Stramenopiles</taxon>
        <taxon>Oomycota</taxon>
        <taxon>Peronosporomycetes</taxon>
        <taxon>Peronosporales</taxon>
        <taxon>Peronosporaceae</taxon>
        <taxon>Phytophthora</taxon>
    </lineage>
</organism>
<dbReference type="PANTHER" id="PTHR46599:SF3">
    <property type="entry name" value="PIGGYBAC TRANSPOSABLE ELEMENT-DERIVED PROTEIN 4"/>
    <property type="match status" value="1"/>
</dbReference>
<keyword evidence="3" id="KW-1185">Reference proteome</keyword>
<feature type="domain" description="PiggyBac transposable element-derived protein" evidence="1">
    <location>
        <begin position="7"/>
        <end position="121"/>
    </location>
</feature>
<evidence type="ECO:0000313" key="2">
    <source>
        <dbReference type="EMBL" id="POM80430.1"/>
    </source>
</evidence>
<comment type="caution">
    <text evidence="2">The sequence shown here is derived from an EMBL/GenBank/DDBJ whole genome shotgun (WGS) entry which is preliminary data.</text>
</comment>
<proteinExistence type="predicted"/>
<name>A0A2P4YRL2_9STRA</name>
<sequence length="138" mass="15803">MILTRARRNQTRQYLPNKPHKWWAKNFSACCGDTSYVMRIEMYVGGKASIAVPFPADNSSGAAAVMRSMNTLLPPSPTSPYRIVVTNRFYISVALAPELLHRRLYFTGTVQTRRYVYANGVKTKKNFVRAVWNRLEAR</sequence>
<dbReference type="AlphaFoldDB" id="A0A2P4YRL2"/>
<dbReference type="InterPro" id="IPR029526">
    <property type="entry name" value="PGBD"/>
</dbReference>
<evidence type="ECO:0000259" key="1">
    <source>
        <dbReference type="Pfam" id="PF13843"/>
    </source>
</evidence>
<protein>
    <recommendedName>
        <fullName evidence="1">PiggyBac transposable element-derived protein domain-containing protein</fullName>
    </recommendedName>
</protein>
<dbReference type="Proteomes" id="UP000237271">
    <property type="component" value="Unassembled WGS sequence"/>
</dbReference>
<dbReference type="Pfam" id="PF13843">
    <property type="entry name" value="DDE_Tnp_1_7"/>
    <property type="match status" value="1"/>
</dbReference>
<dbReference type="PANTHER" id="PTHR46599">
    <property type="entry name" value="PIGGYBAC TRANSPOSABLE ELEMENT-DERIVED PROTEIN 4"/>
    <property type="match status" value="1"/>
</dbReference>
<dbReference type="EMBL" id="NCKW01000473">
    <property type="protein sequence ID" value="POM80430.1"/>
    <property type="molecule type" value="Genomic_DNA"/>
</dbReference>
<dbReference type="OrthoDB" id="117306at2759"/>